<name>A0A9W8NE82_9PEZI</name>
<accession>A0A9W8NE82</accession>
<dbReference type="PANTHER" id="PTHR37534:SF2">
    <property type="entry name" value="N-ACETYLTRANSFERASE DOMAIN-CONTAINING PROTEIN"/>
    <property type="match status" value="1"/>
</dbReference>
<dbReference type="GO" id="GO:0005634">
    <property type="term" value="C:nucleus"/>
    <property type="evidence" value="ECO:0007669"/>
    <property type="project" value="UniProtKB-SubCell"/>
</dbReference>
<proteinExistence type="predicted"/>
<dbReference type="Pfam" id="PF11951">
    <property type="entry name" value="Fungal_trans_2"/>
    <property type="match status" value="1"/>
</dbReference>
<reference evidence="4" key="1">
    <citation type="submission" date="2022-07" db="EMBL/GenBank/DDBJ databases">
        <title>Genome Sequence of Xylaria arbuscula.</title>
        <authorList>
            <person name="Buettner E."/>
        </authorList>
    </citation>
    <scope>NUCLEOTIDE SEQUENCE</scope>
    <source>
        <strain evidence="4">VT107</strain>
    </source>
</reference>
<dbReference type="PANTHER" id="PTHR37534">
    <property type="entry name" value="TRANSCRIPTIONAL ACTIVATOR PROTEIN UGA3"/>
    <property type="match status" value="1"/>
</dbReference>
<evidence type="ECO:0000256" key="3">
    <source>
        <dbReference type="SAM" id="MobiDB-lite"/>
    </source>
</evidence>
<dbReference type="GO" id="GO:0000976">
    <property type="term" value="F:transcription cis-regulatory region binding"/>
    <property type="evidence" value="ECO:0007669"/>
    <property type="project" value="TreeGrafter"/>
</dbReference>
<evidence type="ECO:0000313" key="4">
    <source>
        <dbReference type="EMBL" id="KAJ3570403.1"/>
    </source>
</evidence>
<comment type="caution">
    <text evidence="4">The sequence shown here is derived from an EMBL/GenBank/DDBJ whole genome shotgun (WGS) entry which is preliminary data.</text>
</comment>
<evidence type="ECO:0008006" key="6">
    <source>
        <dbReference type="Google" id="ProtNLM"/>
    </source>
</evidence>
<feature type="compositionally biased region" description="Polar residues" evidence="3">
    <location>
        <begin position="178"/>
        <end position="190"/>
    </location>
</feature>
<dbReference type="GO" id="GO:0003700">
    <property type="term" value="F:DNA-binding transcription factor activity"/>
    <property type="evidence" value="ECO:0007669"/>
    <property type="project" value="TreeGrafter"/>
</dbReference>
<dbReference type="InterPro" id="IPR021858">
    <property type="entry name" value="Fun_TF"/>
</dbReference>
<dbReference type="GO" id="GO:0045944">
    <property type="term" value="P:positive regulation of transcription by RNA polymerase II"/>
    <property type="evidence" value="ECO:0007669"/>
    <property type="project" value="TreeGrafter"/>
</dbReference>
<dbReference type="Proteomes" id="UP001148614">
    <property type="component" value="Unassembled WGS sequence"/>
</dbReference>
<keyword evidence="5" id="KW-1185">Reference proteome</keyword>
<evidence type="ECO:0000256" key="2">
    <source>
        <dbReference type="ARBA" id="ARBA00023242"/>
    </source>
</evidence>
<comment type="subcellular location">
    <subcellularLocation>
        <location evidence="1">Nucleus</location>
    </subcellularLocation>
</comment>
<evidence type="ECO:0000256" key="1">
    <source>
        <dbReference type="ARBA" id="ARBA00004123"/>
    </source>
</evidence>
<sequence length="682" mass="76491">MILRVVGVPSDHAFGERAHSPSINSQELISGRFIAFTTTIKTLDSAITDGSLWQTKWEEERRLKCQQCNDTSDYTLLCDNQEPACSRCTEKGIECKRKSRIRFRHTLNPSLRPKRASGSNRRDLQFTPGQTWLRTAKSFNFVDETQEVVNIYETSTSPGNASGNDKDGDGTAHAASPSERSTCQSQTVPSPASILPQLNELENGSPGRIERIASHGSAVKEDLSTHSEISNCFALPSPTTTSHDNLDCDVILAASSPSHAMNHGFQALLSASHLLDYSAISPDNLGTPAPTQIDTQWSALTRGVSRTWPLKDKDEANLFYHWVRNIAPLFDLCDHERYFQTVVPECATTCPPLLNAILASSAKHASRMGMVDPLVADKYYQECLGTIIPILSAHNMVRDENLLAATVILRFIEEVDIPFSPADPQYHLIGTRAFLASRDRTRKFSKLGRAVFWLALRQEIWVALIHSRPVHPDMFVEDLCSPEGPPECDCDYANRAVVQTALCLTYCFGEKEQQIYTWEALSESLDRWYAERPWQFYPMSADENEEKFLPEPKYLTDAVVTGMQHYYLARLILAAHNPRTINLGPARKVHLKNTDQEMKQIVRIICGIAKANPHTIPAYVCASSSVVLAGDRFTTREEQDILFDVLVKTGQELAWPTWSAYDTLTFSNNDYNHANFIEDKKT</sequence>
<keyword evidence="2" id="KW-0539">Nucleus</keyword>
<protein>
    <recommendedName>
        <fullName evidence="6">Zn(2)-C6 fungal-type domain-containing protein</fullName>
    </recommendedName>
</protein>
<evidence type="ECO:0000313" key="5">
    <source>
        <dbReference type="Proteomes" id="UP001148614"/>
    </source>
</evidence>
<dbReference type="AlphaFoldDB" id="A0A9W8NE82"/>
<organism evidence="4 5">
    <name type="scientific">Xylaria arbuscula</name>
    <dbReference type="NCBI Taxonomy" id="114810"/>
    <lineage>
        <taxon>Eukaryota</taxon>
        <taxon>Fungi</taxon>
        <taxon>Dikarya</taxon>
        <taxon>Ascomycota</taxon>
        <taxon>Pezizomycotina</taxon>
        <taxon>Sordariomycetes</taxon>
        <taxon>Xylariomycetidae</taxon>
        <taxon>Xylariales</taxon>
        <taxon>Xylariaceae</taxon>
        <taxon>Xylaria</taxon>
    </lineage>
</organism>
<feature type="compositionally biased region" description="Polar residues" evidence="3">
    <location>
        <begin position="154"/>
        <end position="163"/>
    </location>
</feature>
<feature type="region of interest" description="Disordered" evidence="3">
    <location>
        <begin position="154"/>
        <end position="204"/>
    </location>
</feature>
<gene>
    <name evidence="4" type="ORF">NPX13_g5745</name>
</gene>
<dbReference type="EMBL" id="JANPWZ010000941">
    <property type="protein sequence ID" value="KAJ3570403.1"/>
    <property type="molecule type" value="Genomic_DNA"/>
</dbReference>
<dbReference type="VEuPathDB" id="FungiDB:F4678DRAFT_443996"/>